<keyword evidence="2" id="KW-1185">Reference proteome</keyword>
<proteinExistence type="predicted"/>
<protein>
    <submittedName>
        <fullName evidence="1">Uncharacterized protein</fullName>
    </submittedName>
</protein>
<sequence length="188" mass="21775">MRQRRSCSTTGMPQIHEYYQNPNETIRACKGDIKATAEHYHIPPDLLAAVLLAELDDYDVIDLLGDDWTLWGTEEHSIGITPLRIDNVRNWAIWLPEFGWGEGDDPAKNIRSALEDDKTAILLLAQAIQFRFPSKKICMCPLDQPSRKDETEWGHYQDPTFRLAKHRRIARTITGGIDWRVLTRRTKY</sequence>
<reference evidence="1 2" key="1">
    <citation type="submission" date="2019-02" db="EMBL/GenBank/DDBJ databases">
        <title>Deep-cultivation of Planctomycetes and their phenomic and genomic characterization uncovers novel biology.</title>
        <authorList>
            <person name="Wiegand S."/>
            <person name="Jogler M."/>
            <person name="Boedeker C."/>
            <person name="Pinto D."/>
            <person name="Vollmers J."/>
            <person name="Rivas-Marin E."/>
            <person name="Kohn T."/>
            <person name="Peeters S.H."/>
            <person name="Heuer A."/>
            <person name="Rast P."/>
            <person name="Oberbeckmann S."/>
            <person name="Bunk B."/>
            <person name="Jeske O."/>
            <person name="Meyerdierks A."/>
            <person name="Storesund J.E."/>
            <person name="Kallscheuer N."/>
            <person name="Luecker S."/>
            <person name="Lage O.M."/>
            <person name="Pohl T."/>
            <person name="Merkel B.J."/>
            <person name="Hornburger P."/>
            <person name="Mueller R.-W."/>
            <person name="Bruemmer F."/>
            <person name="Labrenz M."/>
            <person name="Spormann A.M."/>
            <person name="Op Den Camp H."/>
            <person name="Overmann J."/>
            <person name="Amann R."/>
            <person name="Jetten M.S.M."/>
            <person name="Mascher T."/>
            <person name="Medema M.H."/>
            <person name="Devos D.P."/>
            <person name="Kaster A.-K."/>
            <person name="Ovreas L."/>
            <person name="Rohde M."/>
            <person name="Galperin M.Y."/>
            <person name="Jogler C."/>
        </authorList>
    </citation>
    <scope>NUCLEOTIDE SEQUENCE [LARGE SCALE GENOMIC DNA]</scope>
    <source>
        <strain evidence="1 2">CA54</strain>
    </source>
</reference>
<organism evidence="1 2">
    <name type="scientific">Symmachiella macrocystis</name>
    <dbReference type="NCBI Taxonomy" id="2527985"/>
    <lineage>
        <taxon>Bacteria</taxon>
        <taxon>Pseudomonadati</taxon>
        <taxon>Planctomycetota</taxon>
        <taxon>Planctomycetia</taxon>
        <taxon>Planctomycetales</taxon>
        <taxon>Planctomycetaceae</taxon>
        <taxon>Symmachiella</taxon>
    </lineage>
</organism>
<dbReference type="EMBL" id="SJPP01000004">
    <property type="protein sequence ID" value="TWU05184.1"/>
    <property type="molecule type" value="Genomic_DNA"/>
</dbReference>
<evidence type="ECO:0000313" key="2">
    <source>
        <dbReference type="Proteomes" id="UP000320735"/>
    </source>
</evidence>
<accession>A0A5C6B3W6</accession>
<dbReference type="AlphaFoldDB" id="A0A5C6B3W6"/>
<comment type="caution">
    <text evidence="1">The sequence shown here is derived from an EMBL/GenBank/DDBJ whole genome shotgun (WGS) entry which is preliminary data.</text>
</comment>
<evidence type="ECO:0000313" key="1">
    <source>
        <dbReference type="EMBL" id="TWU05184.1"/>
    </source>
</evidence>
<name>A0A5C6B3W6_9PLAN</name>
<dbReference type="Proteomes" id="UP000320735">
    <property type="component" value="Unassembled WGS sequence"/>
</dbReference>
<gene>
    <name evidence="1" type="ORF">CA54_58720</name>
</gene>